<evidence type="ECO:0000313" key="1">
    <source>
        <dbReference type="EMBL" id="SQI29559.1"/>
    </source>
</evidence>
<dbReference type="InterPro" id="IPR022062">
    <property type="entry name" value="DUF3618"/>
</dbReference>
<organism evidence="1 2">
    <name type="scientific">Rhodococcus coprophilus</name>
    <dbReference type="NCBI Taxonomy" id="38310"/>
    <lineage>
        <taxon>Bacteria</taxon>
        <taxon>Bacillati</taxon>
        <taxon>Actinomycetota</taxon>
        <taxon>Actinomycetes</taxon>
        <taxon>Mycobacteriales</taxon>
        <taxon>Nocardiaceae</taxon>
        <taxon>Rhodococcus</taxon>
    </lineage>
</organism>
<dbReference type="EMBL" id="LS483468">
    <property type="protein sequence ID" value="SQI29559.1"/>
    <property type="molecule type" value="Genomic_DNA"/>
</dbReference>
<dbReference type="AlphaFoldDB" id="A0A2X4TT43"/>
<name>A0A2X4TT43_9NOCA</name>
<reference evidence="1 2" key="1">
    <citation type="submission" date="2018-06" db="EMBL/GenBank/DDBJ databases">
        <authorList>
            <consortium name="Pathogen Informatics"/>
            <person name="Doyle S."/>
        </authorList>
    </citation>
    <scope>NUCLEOTIDE SEQUENCE [LARGE SCALE GENOMIC DNA]</scope>
    <source>
        <strain evidence="1 2">NCTC10994</strain>
    </source>
</reference>
<dbReference type="Pfam" id="PF12277">
    <property type="entry name" value="DUF3618"/>
    <property type="match status" value="1"/>
</dbReference>
<protein>
    <submittedName>
        <fullName evidence="1">Protein of uncharacterized function (DUF3618)</fullName>
    </submittedName>
</protein>
<dbReference type="RefSeq" id="WP_072698913.1">
    <property type="nucleotide sequence ID" value="NZ_JAFBBL010000001.1"/>
</dbReference>
<proteinExistence type="predicted"/>
<dbReference type="KEGG" id="rcr:NCTC10994_01119"/>
<accession>A0A2X4TT43</accession>
<dbReference type="Proteomes" id="UP000249091">
    <property type="component" value="Chromosome 1"/>
</dbReference>
<sequence>MGRDTEDIEREIEKARNQLASTLDELTVRANPRVLVANTKQTVAAKLNQPAVKKYALVAAGAVVGLLVLRKILR</sequence>
<keyword evidence="2" id="KW-1185">Reference proteome</keyword>
<gene>
    <name evidence="1" type="ORF">NCTC10994_01119</name>
</gene>
<evidence type="ECO:0000313" key="2">
    <source>
        <dbReference type="Proteomes" id="UP000249091"/>
    </source>
</evidence>
<dbReference type="STRING" id="1219011.GCA_001895045_00837"/>